<dbReference type="EMBL" id="CP047491">
    <property type="protein sequence ID" value="QHQ38686.1"/>
    <property type="molecule type" value="Genomic_DNA"/>
</dbReference>
<proteinExistence type="predicted"/>
<reference evidence="2 3" key="1">
    <citation type="submission" date="2020-01" db="EMBL/GenBank/DDBJ databases">
        <title>The possibility of degradation of plastic by Microbulbifer hydrolyticus IRE-31.</title>
        <authorList>
            <person name="Liu L."/>
        </authorList>
    </citation>
    <scope>NUCLEOTIDE SEQUENCE [LARGE SCALE GENOMIC DNA]</scope>
    <source>
        <strain evidence="2 3">IRE-31</strain>
    </source>
</reference>
<reference evidence="1 4" key="2">
    <citation type="submission" date="2020-08" db="EMBL/GenBank/DDBJ databases">
        <title>Genomic Encyclopedia of Type Strains, Phase IV (KMG-IV): sequencing the most valuable type-strain genomes for metagenomic binning, comparative biology and taxonomic classification.</title>
        <authorList>
            <person name="Goeker M."/>
        </authorList>
    </citation>
    <scope>NUCLEOTIDE SEQUENCE [LARGE SCALE GENOMIC DNA]</scope>
    <source>
        <strain evidence="1 4">DSM 11525</strain>
    </source>
</reference>
<protein>
    <submittedName>
        <fullName evidence="1">Uncharacterized protein</fullName>
    </submittedName>
</protein>
<dbReference type="AlphaFoldDB" id="A0A6P1TAM2"/>
<dbReference type="Proteomes" id="UP000563601">
    <property type="component" value="Unassembled WGS sequence"/>
</dbReference>
<organism evidence="1 4">
    <name type="scientific">Microbulbifer hydrolyticus</name>
    <dbReference type="NCBI Taxonomy" id="48074"/>
    <lineage>
        <taxon>Bacteria</taxon>
        <taxon>Pseudomonadati</taxon>
        <taxon>Pseudomonadota</taxon>
        <taxon>Gammaproteobacteria</taxon>
        <taxon>Cellvibrionales</taxon>
        <taxon>Microbulbiferaceae</taxon>
        <taxon>Microbulbifer</taxon>
    </lineage>
</organism>
<name>A0A6P1TAM2_9GAMM</name>
<dbReference type="EMBL" id="JACHHR010000001">
    <property type="protein sequence ID" value="MBB5210891.1"/>
    <property type="molecule type" value="Genomic_DNA"/>
</dbReference>
<evidence type="ECO:0000313" key="2">
    <source>
        <dbReference type="EMBL" id="QHQ38686.1"/>
    </source>
</evidence>
<evidence type="ECO:0000313" key="4">
    <source>
        <dbReference type="Proteomes" id="UP000563601"/>
    </source>
</evidence>
<dbReference type="Proteomes" id="UP000464675">
    <property type="component" value="Chromosome"/>
</dbReference>
<gene>
    <name evidence="2" type="ORF">GTQ55_06575</name>
    <name evidence="1" type="ORF">HNQ53_001079</name>
</gene>
<dbReference type="OrthoDB" id="5745853at2"/>
<evidence type="ECO:0000313" key="1">
    <source>
        <dbReference type="EMBL" id="MBB5210891.1"/>
    </source>
</evidence>
<sequence length="186" mass="20897">MNQNILSTGAVPISLALIGIYSQDLGNQSNGFARKPENNESIANRAKLFRSNSIYKQKDKNLVRFSLSRSFDPTVQITVSIDDGNMQIESLSIGMSQANEIGKSKIVNVDREYLSQIRTLIKTEYLTSEKEESDAGLDGAIWEIEVTWEGEYYFHSVWSPSSGPEYKLGYALFSRASRYVSLGELY</sequence>
<dbReference type="RefSeq" id="WP_161858014.1">
    <property type="nucleotide sequence ID" value="NZ_CP047491.1"/>
</dbReference>
<evidence type="ECO:0000313" key="3">
    <source>
        <dbReference type="Proteomes" id="UP000464675"/>
    </source>
</evidence>
<accession>A0A6P1TAM2</accession>
<keyword evidence="3" id="KW-1185">Reference proteome</keyword>